<dbReference type="EMBL" id="JABGBN010000002">
    <property type="protein sequence ID" value="NOL51216.1"/>
    <property type="molecule type" value="Genomic_DNA"/>
</dbReference>
<keyword evidence="3" id="KW-1185">Reference proteome</keyword>
<dbReference type="AlphaFoldDB" id="A0A849P2F9"/>
<dbReference type="Proteomes" id="UP000537862">
    <property type="component" value="Unassembled WGS sequence"/>
</dbReference>
<evidence type="ECO:0000313" key="2">
    <source>
        <dbReference type="EMBL" id="NOL51216.1"/>
    </source>
</evidence>
<feature type="signal peptide" evidence="1">
    <location>
        <begin position="1"/>
        <end position="19"/>
    </location>
</feature>
<evidence type="ECO:0000313" key="3">
    <source>
        <dbReference type="Proteomes" id="UP000537862"/>
    </source>
</evidence>
<name>A0A849P2F9_9BURK</name>
<keyword evidence="1" id="KW-0732">Signal</keyword>
<reference evidence="2 3" key="1">
    <citation type="submission" date="2020-05" db="EMBL/GenBank/DDBJ databases">
        <authorList>
            <person name="Niu N."/>
        </authorList>
    </citation>
    <scope>NUCLEOTIDE SEQUENCE [LARGE SCALE GENOMIC DNA]</scope>
    <source>
        <strain evidence="2 3">3340-03</strain>
    </source>
</reference>
<gene>
    <name evidence="2" type="ORF">HKX39_03390</name>
</gene>
<proteinExistence type="predicted"/>
<evidence type="ECO:0000256" key="1">
    <source>
        <dbReference type="SAM" id="SignalP"/>
    </source>
</evidence>
<dbReference type="RefSeq" id="WP_171679920.1">
    <property type="nucleotide sequence ID" value="NZ_JABGBN010000002.1"/>
</dbReference>
<evidence type="ECO:0008006" key="4">
    <source>
        <dbReference type="Google" id="ProtNLM"/>
    </source>
</evidence>
<accession>A0A849P2F9</accession>
<feature type="chain" id="PRO_5032579493" description="Lipoprotein" evidence="1">
    <location>
        <begin position="20"/>
        <end position="121"/>
    </location>
</feature>
<protein>
    <recommendedName>
        <fullName evidence="4">Lipoprotein</fullName>
    </recommendedName>
</protein>
<organism evidence="2 3">
    <name type="scientific">Pelistega suis</name>
    <dbReference type="NCBI Taxonomy" id="1631957"/>
    <lineage>
        <taxon>Bacteria</taxon>
        <taxon>Pseudomonadati</taxon>
        <taxon>Pseudomonadota</taxon>
        <taxon>Betaproteobacteria</taxon>
        <taxon>Burkholderiales</taxon>
        <taxon>Alcaligenaceae</taxon>
        <taxon>Pelistega</taxon>
    </lineage>
</organism>
<comment type="caution">
    <text evidence="2">The sequence shown here is derived from an EMBL/GenBank/DDBJ whole genome shotgun (WGS) entry which is preliminary data.</text>
</comment>
<sequence length="121" mass="12602">MAKRALLGILLLTSLTACSTVDLPSTEHTGLTTTISAAKSNKLTKHLAACVDTQLKTQYPAASLTMIADALYNGKIPGTEANKPIATYEISAPTGELSGTITLKQANPNDTAIAELVKTCL</sequence>
<dbReference type="PROSITE" id="PS51257">
    <property type="entry name" value="PROKAR_LIPOPROTEIN"/>
    <property type="match status" value="1"/>
</dbReference>